<feature type="compositionally biased region" description="Acidic residues" evidence="12">
    <location>
        <begin position="66"/>
        <end position="96"/>
    </location>
</feature>
<feature type="compositionally biased region" description="Basic and acidic residues" evidence="12">
    <location>
        <begin position="945"/>
        <end position="959"/>
    </location>
</feature>
<dbReference type="InterPro" id="IPR036306">
    <property type="entry name" value="ISWI_HAND-dom_sf"/>
</dbReference>
<evidence type="ECO:0000256" key="9">
    <source>
        <dbReference type="ARBA" id="ARBA00022853"/>
    </source>
</evidence>
<evidence type="ECO:0000256" key="6">
    <source>
        <dbReference type="ARBA" id="ARBA00022801"/>
    </source>
</evidence>
<dbReference type="GO" id="GO:0042393">
    <property type="term" value="F:histone binding"/>
    <property type="evidence" value="ECO:0007669"/>
    <property type="project" value="TreeGrafter"/>
</dbReference>
<dbReference type="Gene3D" id="1.10.1040.30">
    <property type="entry name" value="ISWI, HAND domain"/>
    <property type="match status" value="4"/>
</dbReference>
<evidence type="ECO:0000259" key="14">
    <source>
        <dbReference type="PROSITE" id="PS51194"/>
    </source>
</evidence>
<evidence type="ECO:0000256" key="8">
    <source>
        <dbReference type="ARBA" id="ARBA00022840"/>
    </source>
</evidence>
<keyword evidence="3" id="KW-0597">Phosphoprotein</keyword>
<dbReference type="GO" id="GO:0140658">
    <property type="term" value="F:ATP-dependent chromatin remodeler activity"/>
    <property type="evidence" value="ECO:0007669"/>
    <property type="project" value="TreeGrafter"/>
</dbReference>
<evidence type="ECO:0000259" key="13">
    <source>
        <dbReference type="PROSITE" id="PS51192"/>
    </source>
</evidence>
<dbReference type="InterPro" id="IPR015194">
    <property type="entry name" value="ISWI_HAND-dom"/>
</dbReference>
<evidence type="ECO:0000259" key="15">
    <source>
        <dbReference type="PROSITE" id="PS51293"/>
    </source>
</evidence>
<dbReference type="FunFam" id="3.40.50.300:FF:000082">
    <property type="entry name" value="ISWI chromatin remodeling complex ATPase ISW1"/>
    <property type="match status" value="1"/>
</dbReference>
<dbReference type="InterPro" id="IPR006935">
    <property type="entry name" value="Helicase/UvrB_N"/>
</dbReference>
<feature type="region of interest" description="Disordered" evidence="12">
    <location>
        <begin position="894"/>
        <end position="914"/>
    </location>
</feature>
<dbReference type="STRING" id="6265.A0A0B2V109"/>
<dbReference type="GO" id="GO:0005524">
    <property type="term" value="F:ATP binding"/>
    <property type="evidence" value="ECO:0007669"/>
    <property type="project" value="UniProtKB-KW"/>
</dbReference>
<feature type="region of interest" description="Disordered" evidence="12">
    <location>
        <begin position="1308"/>
        <end position="1355"/>
    </location>
</feature>
<dbReference type="GO" id="GO:0004386">
    <property type="term" value="F:helicase activity"/>
    <property type="evidence" value="ECO:0007669"/>
    <property type="project" value="UniProtKB-KW"/>
</dbReference>
<dbReference type="InterPro" id="IPR049730">
    <property type="entry name" value="SNF2/RAD54-like_C"/>
</dbReference>
<dbReference type="EMBL" id="JPKZ01002385">
    <property type="protein sequence ID" value="KHN77066.1"/>
    <property type="molecule type" value="Genomic_DNA"/>
</dbReference>
<dbReference type="Gene3D" id="1.20.5.1190">
    <property type="entry name" value="iswi atpase"/>
    <property type="match status" value="1"/>
</dbReference>
<dbReference type="InterPro" id="IPR001650">
    <property type="entry name" value="Helicase_C-like"/>
</dbReference>
<feature type="region of interest" description="Disordered" evidence="12">
    <location>
        <begin position="944"/>
        <end position="972"/>
    </location>
</feature>
<evidence type="ECO:0000256" key="4">
    <source>
        <dbReference type="ARBA" id="ARBA00022737"/>
    </source>
</evidence>
<dbReference type="InterPro" id="IPR038718">
    <property type="entry name" value="SNF2-like_sf"/>
</dbReference>
<feature type="region of interest" description="Disordered" evidence="12">
    <location>
        <begin position="1085"/>
        <end position="1116"/>
    </location>
</feature>
<dbReference type="CDD" id="cd00167">
    <property type="entry name" value="SANT"/>
    <property type="match status" value="1"/>
</dbReference>
<dbReference type="Pfam" id="PF04851">
    <property type="entry name" value="ResIII"/>
    <property type="match status" value="1"/>
</dbReference>
<keyword evidence="10" id="KW-0238">DNA-binding</keyword>
<dbReference type="GO" id="GO:0016887">
    <property type="term" value="F:ATP hydrolysis activity"/>
    <property type="evidence" value="ECO:0007669"/>
    <property type="project" value="TreeGrafter"/>
</dbReference>
<proteinExistence type="inferred from homology"/>
<feature type="domain" description="SANT" evidence="15">
    <location>
        <begin position="1130"/>
        <end position="1182"/>
    </location>
</feature>
<feature type="region of interest" description="Disordered" evidence="12">
    <location>
        <begin position="985"/>
        <end position="1005"/>
    </location>
</feature>
<dbReference type="SUPFAM" id="SSF46689">
    <property type="entry name" value="Homeodomain-like"/>
    <property type="match status" value="2"/>
</dbReference>
<dbReference type="GO" id="GO:0003677">
    <property type="term" value="F:DNA binding"/>
    <property type="evidence" value="ECO:0007669"/>
    <property type="project" value="UniProtKB-KW"/>
</dbReference>
<evidence type="ECO:0000313" key="16">
    <source>
        <dbReference type="EMBL" id="KHN77066.1"/>
    </source>
</evidence>
<name>A0A0B2V109_TOXCA</name>
<dbReference type="PROSITE" id="PS51293">
    <property type="entry name" value="SANT"/>
    <property type="match status" value="1"/>
</dbReference>
<evidence type="ECO:0000256" key="11">
    <source>
        <dbReference type="ARBA" id="ARBA00023242"/>
    </source>
</evidence>
<dbReference type="PANTHER" id="PTHR45623:SF49">
    <property type="entry name" value="SWI_SNF-RELATED MATRIX-ASSOCIATED ACTIN-DEPENDENT REGULATOR OF CHROMATIN SUBFAMILY A MEMBER 5"/>
    <property type="match status" value="1"/>
</dbReference>
<organism evidence="16 17">
    <name type="scientific">Toxocara canis</name>
    <name type="common">Canine roundworm</name>
    <dbReference type="NCBI Taxonomy" id="6265"/>
    <lineage>
        <taxon>Eukaryota</taxon>
        <taxon>Metazoa</taxon>
        <taxon>Ecdysozoa</taxon>
        <taxon>Nematoda</taxon>
        <taxon>Chromadorea</taxon>
        <taxon>Rhabditida</taxon>
        <taxon>Spirurina</taxon>
        <taxon>Ascaridomorpha</taxon>
        <taxon>Ascaridoidea</taxon>
        <taxon>Toxocaridae</taxon>
        <taxon>Toxocara</taxon>
    </lineage>
</organism>
<feature type="region of interest" description="Disordered" evidence="12">
    <location>
        <begin position="133"/>
        <end position="175"/>
    </location>
</feature>
<dbReference type="InterPro" id="IPR015195">
    <property type="entry name" value="SLIDE"/>
</dbReference>
<evidence type="ECO:0000256" key="7">
    <source>
        <dbReference type="ARBA" id="ARBA00022806"/>
    </source>
</evidence>
<keyword evidence="5" id="KW-0547">Nucleotide-binding</keyword>
<dbReference type="SMART" id="SM00487">
    <property type="entry name" value="DEXDc"/>
    <property type="match status" value="1"/>
</dbReference>
<dbReference type="FunFam" id="1.10.10.60:FF:000022">
    <property type="entry name" value="ISWI chromatin-remodeling complex ATPase CHR11 isoform A"/>
    <property type="match status" value="1"/>
</dbReference>
<dbReference type="InterPro" id="IPR027417">
    <property type="entry name" value="P-loop_NTPase"/>
</dbReference>
<dbReference type="CDD" id="cd18793">
    <property type="entry name" value="SF2_C_SNF"/>
    <property type="match status" value="1"/>
</dbReference>
<gene>
    <name evidence="16" type="primary">Iswi</name>
    <name evidence="16" type="ORF">Tcan_10512</name>
</gene>
<dbReference type="Pfam" id="PF09111">
    <property type="entry name" value="SLIDE"/>
    <property type="match status" value="1"/>
</dbReference>
<dbReference type="GO" id="GO:0045944">
    <property type="term" value="P:positive regulation of transcription by RNA polymerase II"/>
    <property type="evidence" value="ECO:0007669"/>
    <property type="project" value="UniProtKB-ARBA"/>
</dbReference>
<accession>A0A0B2V109</accession>
<dbReference type="GO" id="GO:0031491">
    <property type="term" value="F:nucleosome binding"/>
    <property type="evidence" value="ECO:0007669"/>
    <property type="project" value="InterPro"/>
</dbReference>
<dbReference type="Gene3D" id="3.40.50.300">
    <property type="entry name" value="P-loop containing nucleotide triphosphate hydrolases"/>
    <property type="match status" value="1"/>
</dbReference>
<dbReference type="FunFam" id="1.10.10.60:FF:000049">
    <property type="entry name" value="SWI/SNF-related matrix-associated actin-dependent regulator of chromatin subfamily A member"/>
    <property type="match status" value="1"/>
</dbReference>
<dbReference type="Gene3D" id="3.40.50.10810">
    <property type="entry name" value="Tandem AAA-ATPase domain"/>
    <property type="match status" value="2"/>
</dbReference>
<dbReference type="InterPro" id="IPR017884">
    <property type="entry name" value="SANT_dom"/>
</dbReference>
<dbReference type="PROSITE" id="PS51194">
    <property type="entry name" value="HELICASE_CTER"/>
    <property type="match status" value="1"/>
</dbReference>
<sequence>MVAGLGGQPVGLIVKRVVNDFTQPSFPIKVNSYQNSYVEGDERVKMSNSDNVAPEEVKPEVRFSVPDDEEDEQEQEEHIDAEEIDEEQEEEAEESNQDMQFEKDSYKRFEMLLKKTENFSHCLSAGDIEAITPASPMKGAQRGRVGLPSTGQPPISGAGDHRHRKTEKEEDEELIHQARRSETLIRFEKTPFYIENGEMRDYQIRGLNWLISLQHNGINGILADEMGLGKTLQTISMLGFMKHYKNASGPHLVITPKSTLQNWLNEFEKWCPSLKAIALIGHAEARSELIRDVILPGGWDVLVTSYEMVLREKSLLRKYVWKYLVIDEAHRIKNEHSKGLGKTLQTISMLGFMKHYKNASGPHLVITPKSTLQNWLNEFEKWCPSLKAIALIGHAEARSELIRDVILPGGWDVLVTSYEMVLREKSLLRKYVWKYLVIDEAHRIKNEHSKLSEIVREFKSKNRLLITGTPLQNNLHELWALLNFLLPDMFALASDFDSWFTTNEMMGNQNLVSRLHQVLKPFLLRRLKSDVETSLLPKKEVKIYVGLSKMQREWYTKILLKDIDVVNGAGKLEKARIMNILMHLRKCCNHPYLFDGAEPGPPYTTDQHLVDNAGKMVLLDKLLKKLKEQGSRVLIFSQMSRMLDLLEDYCWWRNYQYCRLDGQTAHADRQTSIDEFNRPDSEKFIFMLTTRAGGLGINLTAADVVIIYDSDWNPQVDLQAMDRAHRIGQKKQVRVFRFITESTVDERIIERAEMKLHLDSIVIQQGRLTDSQKALGKDDMLDMIRHGADQVFASKDSTITDEDIDTILEKAEQKTEALKKKLDSLGESSLRNFTMDVPGPSFTEDGTYTLYKFEGEDYREKQKNTGVGYWIEPPKRERKANYQVDAYFREAMRGGHSEPKAPKAPRPPKQPNVQDFQFYPKRLFDLLEKEVYLHRKTIGYKIARRQREAMRGGHSEPKAPKAPRPPKQPNVQDFQFYPKRLEAMRGGHSEPKAPKAPRPPKQPNVQDFQFYPKRLFDLLEKEVYLHRKTIGYKCGLASDKEERKKKKKTTGLGLVIKLMEILFEESVTTILWDFERGELGHEYKKANAQKQPDLPTKEGEKKQKEEQKKIDSAVPLTEEEQAEKAELLTQGQGSWSRREFQQFVKANEKYGRTDLENIAKEIDTKTLAEVEEYSKVFWDRLEELSDHDRILATIEKGEARIQRRQSIKKALDEKIAKYKAPFHQLRIQYGTNKGKNYTEEEDRFMVCQLHKLGFDKDNVYDELRQAVRAAPQFRFDWFIKSRTSTELQRRCNTLISLIEKEMGEVEIVKRNRGPKSNTGASNVAHSEAKASSSSKGAQKRKAEPTPPKGTAKRQK</sequence>
<keyword evidence="9" id="KW-0156">Chromatin regulator</keyword>
<dbReference type="PROSITE" id="PS51192">
    <property type="entry name" value="HELICASE_ATP_BIND_1"/>
    <property type="match status" value="1"/>
</dbReference>
<dbReference type="InterPro" id="IPR001005">
    <property type="entry name" value="SANT/Myb"/>
</dbReference>
<dbReference type="SMART" id="SM00717">
    <property type="entry name" value="SANT"/>
    <property type="match status" value="2"/>
</dbReference>
<comment type="similarity">
    <text evidence="2">Belongs to the SNF2/RAD54 helicase family. ISWI subfamily.</text>
</comment>
<dbReference type="Pfam" id="PF09110">
    <property type="entry name" value="HAND"/>
    <property type="match status" value="2"/>
</dbReference>
<feature type="compositionally biased region" description="Basic and acidic residues" evidence="12">
    <location>
        <begin position="1095"/>
        <end position="1111"/>
    </location>
</feature>
<dbReference type="InterPro" id="IPR000330">
    <property type="entry name" value="SNF2_N"/>
</dbReference>
<evidence type="ECO:0000256" key="5">
    <source>
        <dbReference type="ARBA" id="ARBA00022741"/>
    </source>
</evidence>
<keyword evidence="6" id="KW-0378">Hydrolase</keyword>
<dbReference type="SMART" id="SM00490">
    <property type="entry name" value="HELICc"/>
    <property type="match status" value="1"/>
</dbReference>
<evidence type="ECO:0000256" key="1">
    <source>
        <dbReference type="ARBA" id="ARBA00004123"/>
    </source>
</evidence>
<dbReference type="Pfam" id="PF00271">
    <property type="entry name" value="Helicase_C"/>
    <property type="match status" value="1"/>
</dbReference>
<dbReference type="GO" id="GO:0031010">
    <property type="term" value="C:ISWI-type complex"/>
    <property type="evidence" value="ECO:0007669"/>
    <property type="project" value="UniProtKB-ARBA"/>
</dbReference>
<dbReference type="PANTHER" id="PTHR45623">
    <property type="entry name" value="CHROMODOMAIN-HELICASE-DNA-BINDING PROTEIN 3-RELATED-RELATED"/>
    <property type="match status" value="1"/>
</dbReference>
<dbReference type="OMA" id="ILSMMEW"/>
<evidence type="ECO:0000256" key="2">
    <source>
        <dbReference type="ARBA" id="ARBA00009687"/>
    </source>
</evidence>
<feature type="domain" description="Helicase ATP-binding" evidence="13">
    <location>
        <begin position="211"/>
        <end position="488"/>
    </location>
</feature>
<evidence type="ECO:0000256" key="12">
    <source>
        <dbReference type="SAM" id="MobiDB-lite"/>
    </source>
</evidence>
<feature type="domain" description="Helicase C-terminal" evidence="14">
    <location>
        <begin position="618"/>
        <end position="769"/>
    </location>
</feature>
<protein>
    <submittedName>
        <fullName evidence="16">Chromatin-remodeling complex ATPase chain Iswi</fullName>
    </submittedName>
</protein>
<dbReference type="FunFam" id="3.40.50.10810:FF:000005">
    <property type="entry name" value="Photoperiod-independent early flowering 1"/>
    <property type="match status" value="1"/>
</dbReference>
<feature type="region of interest" description="Disordered" evidence="12">
    <location>
        <begin position="41"/>
        <end position="101"/>
    </location>
</feature>
<dbReference type="OrthoDB" id="5857104at2759"/>
<dbReference type="GO" id="GO:0034728">
    <property type="term" value="P:nucleosome organization"/>
    <property type="evidence" value="ECO:0007669"/>
    <property type="project" value="TreeGrafter"/>
</dbReference>
<dbReference type="Pfam" id="PF00176">
    <property type="entry name" value="SNF2-rel_dom"/>
    <property type="match status" value="1"/>
</dbReference>
<evidence type="ECO:0000313" key="17">
    <source>
        <dbReference type="Proteomes" id="UP000031036"/>
    </source>
</evidence>
<feature type="compositionally biased region" description="Polar residues" evidence="12">
    <location>
        <begin position="1314"/>
        <end position="1323"/>
    </location>
</feature>
<comment type="caution">
    <text evidence="16">The sequence shown here is derived from an EMBL/GenBank/DDBJ whole genome shotgun (WGS) entry which is preliminary data.</text>
</comment>
<dbReference type="InterPro" id="IPR014001">
    <property type="entry name" value="Helicase_ATP-bd"/>
</dbReference>
<dbReference type="SUPFAM" id="SSF52540">
    <property type="entry name" value="P-loop containing nucleoside triphosphate hydrolases"/>
    <property type="match status" value="3"/>
</dbReference>
<keyword evidence="7" id="KW-0347">Helicase</keyword>
<evidence type="ECO:0000256" key="10">
    <source>
        <dbReference type="ARBA" id="ARBA00023125"/>
    </source>
</evidence>
<comment type="subcellular location">
    <subcellularLocation>
        <location evidence="1">Nucleus</location>
    </subcellularLocation>
</comment>
<dbReference type="InterPro" id="IPR009057">
    <property type="entry name" value="Homeodomain-like_sf"/>
</dbReference>
<keyword evidence="11" id="KW-0539">Nucleus</keyword>
<dbReference type="SUPFAM" id="SSF101224">
    <property type="entry name" value="HAND domain of the nucleosome remodeling ATPase ISWI"/>
    <property type="match status" value="4"/>
</dbReference>
<keyword evidence="4" id="KW-0677">Repeat</keyword>
<evidence type="ECO:0000256" key="3">
    <source>
        <dbReference type="ARBA" id="ARBA00022553"/>
    </source>
</evidence>
<keyword evidence="8" id="KW-0067">ATP-binding</keyword>
<dbReference type="Proteomes" id="UP000031036">
    <property type="component" value="Unassembled WGS sequence"/>
</dbReference>
<keyword evidence="17" id="KW-1185">Reference proteome</keyword>
<dbReference type="Gene3D" id="1.10.10.60">
    <property type="entry name" value="Homeodomain-like"/>
    <property type="match status" value="2"/>
</dbReference>
<reference evidence="16 17" key="1">
    <citation type="submission" date="2014-11" db="EMBL/GenBank/DDBJ databases">
        <title>Genetic blueprint of the zoonotic pathogen Toxocara canis.</title>
        <authorList>
            <person name="Zhu X.-Q."/>
            <person name="Korhonen P.K."/>
            <person name="Cai H."/>
            <person name="Young N.D."/>
            <person name="Nejsum P."/>
            <person name="von Samson-Himmelstjerna G."/>
            <person name="Boag P.R."/>
            <person name="Tan P."/>
            <person name="Li Q."/>
            <person name="Min J."/>
            <person name="Yang Y."/>
            <person name="Wang X."/>
            <person name="Fang X."/>
            <person name="Hall R.S."/>
            <person name="Hofmann A."/>
            <person name="Sternberg P.W."/>
            <person name="Jex A.R."/>
            <person name="Gasser R.B."/>
        </authorList>
    </citation>
    <scope>NUCLEOTIDE SEQUENCE [LARGE SCALE GENOMIC DNA]</scope>
    <source>
        <strain evidence="16">PN_DK_2014</strain>
    </source>
</reference>